<evidence type="ECO:0000313" key="3">
    <source>
        <dbReference type="Proteomes" id="UP001058120"/>
    </source>
</evidence>
<feature type="signal peptide" evidence="1">
    <location>
        <begin position="1"/>
        <end position="21"/>
    </location>
</feature>
<keyword evidence="1" id="KW-0732">Signal</keyword>
<keyword evidence="3" id="KW-1185">Reference proteome</keyword>
<reference evidence="2" key="1">
    <citation type="submission" date="2020-12" db="EMBL/GenBank/DDBJ databases">
        <title>Taurinivorans muris gen. nov., sp. nov., fundamental and realized metabolic niche of a ubiquitous sulfidogenic bacterium in the murine intestine.</title>
        <authorList>
            <person name="Ye H."/>
            <person name="Hanson B.T."/>
            <person name="Loy A."/>
        </authorList>
    </citation>
    <scope>NUCLEOTIDE SEQUENCE</scope>
    <source>
        <strain evidence="2">LT0009</strain>
    </source>
</reference>
<accession>A0ABY5Y207</accession>
<dbReference type="PANTHER" id="PTHR38589:SF1">
    <property type="entry name" value="BLR0621 PROTEIN"/>
    <property type="match status" value="1"/>
</dbReference>
<dbReference type="EMBL" id="CP065938">
    <property type="protein sequence ID" value="UWX05752.1"/>
    <property type="molecule type" value="Genomic_DNA"/>
</dbReference>
<proteinExistence type="predicted"/>
<protein>
    <submittedName>
        <fullName evidence="2">Uncharacterized protein</fullName>
    </submittedName>
</protein>
<organism evidence="2 3">
    <name type="scientific">Taurinivorans muris</name>
    <dbReference type="NCBI Taxonomy" id="2787751"/>
    <lineage>
        <taxon>Bacteria</taxon>
        <taxon>Pseudomonadati</taxon>
        <taxon>Thermodesulfobacteriota</taxon>
        <taxon>Desulfovibrionia</taxon>
        <taxon>Desulfovibrionales</taxon>
        <taxon>Desulfovibrionaceae</taxon>
        <taxon>Taurinivorans</taxon>
    </lineage>
</organism>
<evidence type="ECO:0000313" key="2">
    <source>
        <dbReference type="EMBL" id="UWX05752.1"/>
    </source>
</evidence>
<gene>
    <name evidence="2" type="ORF">JBF11_10045</name>
</gene>
<dbReference type="Proteomes" id="UP001058120">
    <property type="component" value="Chromosome"/>
</dbReference>
<sequence>MKKIVLLLCFCIIFIGQTAVAEENFSEELIEKFELDTIKGVTKLIVVDTTVNEPRCYVLKRFNGAWVCLQEAQAYIGRGGAKKNKIEGDLATPKGLYNFIIAIGMQENPGSILPYYQIRKGDVWVTDPQSKYYNLFVRENTVYNDWLSQIELDKRPIRYAYALVVDYNITHREPYIGSAFFLECSNGKATDGNIGLPRSMIKELLSFVDKETKIYIH</sequence>
<feature type="chain" id="PRO_5045583130" evidence="1">
    <location>
        <begin position="22"/>
        <end position="217"/>
    </location>
</feature>
<dbReference type="RefSeq" id="WP_334315336.1">
    <property type="nucleotide sequence ID" value="NZ_CP065938.1"/>
</dbReference>
<evidence type="ECO:0000256" key="1">
    <source>
        <dbReference type="SAM" id="SignalP"/>
    </source>
</evidence>
<name>A0ABY5Y207_9BACT</name>
<dbReference type="PANTHER" id="PTHR38589">
    <property type="entry name" value="BLR0621 PROTEIN"/>
    <property type="match status" value="1"/>
</dbReference>